<feature type="domain" description="Dihydroxy-acid/6-phosphogluconate dehydratase C-terminal" evidence="1">
    <location>
        <begin position="24"/>
        <end position="97"/>
    </location>
</feature>
<name>A0A2X1PJY4_HAEIF</name>
<evidence type="ECO:0000259" key="1">
    <source>
        <dbReference type="Pfam" id="PF24877"/>
    </source>
</evidence>
<dbReference type="EC" id="4.2.1.9" evidence="2"/>
<gene>
    <name evidence="2" type="primary">ilvD_6</name>
    <name evidence="2" type="ORF">NCTC11872_01554</name>
</gene>
<evidence type="ECO:0000313" key="3">
    <source>
        <dbReference type="Proteomes" id="UP000249936"/>
    </source>
</evidence>
<dbReference type="PANTHER" id="PTHR43661">
    <property type="entry name" value="D-XYLONATE DEHYDRATASE"/>
    <property type="match status" value="1"/>
</dbReference>
<dbReference type="Pfam" id="PF24877">
    <property type="entry name" value="ILV_EDD_C"/>
    <property type="match status" value="1"/>
</dbReference>
<dbReference type="EMBL" id="UASK01000006">
    <property type="protein sequence ID" value="SPX41931.1"/>
    <property type="molecule type" value="Genomic_DNA"/>
</dbReference>
<dbReference type="GO" id="GO:0005829">
    <property type="term" value="C:cytosol"/>
    <property type="evidence" value="ECO:0007669"/>
    <property type="project" value="TreeGrafter"/>
</dbReference>
<proteinExistence type="predicted"/>
<dbReference type="InterPro" id="IPR042096">
    <property type="entry name" value="Dihydro-acid_dehy_C"/>
</dbReference>
<dbReference type="InterPro" id="IPR056740">
    <property type="entry name" value="ILV_EDD_C"/>
</dbReference>
<keyword evidence="2" id="KW-0456">Lyase</keyword>
<organism evidence="2 3">
    <name type="scientific">Haemophilus influenzae</name>
    <dbReference type="NCBI Taxonomy" id="727"/>
    <lineage>
        <taxon>Bacteria</taxon>
        <taxon>Pseudomonadati</taxon>
        <taxon>Pseudomonadota</taxon>
        <taxon>Gammaproteobacteria</taxon>
        <taxon>Pasteurellales</taxon>
        <taxon>Pasteurellaceae</taxon>
        <taxon>Haemophilus</taxon>
    </lineage>
</organism>
<dbReference type="PANTHER" id="PTHR43661:SF3">
    <property type="entry name" value="D-XYLONATE DEHYDRATASE YAGF-RELATED"/>
    <property type="match status" value="1"/>
</dbReference>
<protein>
    <submittedName>
        <fullName evidence="2">Dihydroxyacid dehydratase</fullName>
        <ecNumber evidence="2">4.2.1.9</ecNumber>
    </submittedName>
</protein>
<dbReference type="SUPFAM" id="SSF52016">
    <property type="entry name" value="LeuD/IlvD-like"/>
    <property type="match status" value="1"/>
</dbReference>
<dbReference type="AlphaFoldDB" id="A0A2X1PJY4"/>
<evidence type="ECO:0000313" key="2">
    <source>
        <dbReference type="EMBL" id="SPX41931.1"/>
    </source>
</evidence>
<sequence length="105" mass="11975">MCFINGRSFLWWYIRLVYWTCFTEAASGGAIGLVRDGDIINIDIPNRAINLEMSNDELVARRAEQDQKGWQPAHREREVSFALKVFGHFATSADKGAVRDKTLLK</sequence>
<dbReference type="Proteomes" id="UP000249936">
    <property type="component" value="Unassembled WGS sequence"/>
</dbReference>
<dbReference type="Gene3D" id="3.50.30.80">
    <property type="entry name" value="IlvD/EDD C-terminal domain-like"/>
    <property type="match status" value="1"/>
</dbReference>
<dbReference type="GO" id="GO:0004160">
    <property type="term" value="F:dihydroxy-acid dehydratase activity"/>
    <property type="evidence" value="ECO:0007669"/>
    <property type="project" value="UniProtKB-EC"/>
</dbReference>
<accession>A0A2X1PJY4</accession>
<reference evidence="2 3" key="1">
    <citation type="submission" date="2018-06" db="EMBL/GenBank/DDBJ databases">
        <authorList>
            <consortium name="Pathogen Informatics"/>
            <person name="Doyle S."/>
        </authorList>
    </citation>
    <scope>NUCLEOTIDE SEQUENCE [LARGE SCALE GENOMIC DNA]</scope>
    <source>
        <strain evidence="2 3">NCTC11872</strain>
    </source>
</reference>